<dbReference type="InterPro" id="IPR013767">
    <property type="entry name" value="PAS_fold"/>
</dbReference>
<dbReference type="Pfam" id="PF13185">
    <property type="entry name" value="GAF_2"/>
    <property type="match status" value="1"/>
</dbReference>
<dbReference type="PROSITE" id="PS50110">
    <property type="entry name" value="RESPONSE_REGULATORY"/>
    <property type="match status" value="1"/>
</dbReference>
<dbReference type="PANTHER" id="PTHR43047">
    <property type="entry name" value="TWO-COMPONENT HISTIDINE PROTEIN KINASE"/>
    <property type="match status" value="1"/>
</dbReference>
<dbReference type="NCBIfam" id="TIGR00229">
    <property type="entry name" value="sensory_box"/>
    <property type="match status" value="2"/>
</dbReference>
<dbReference type="Gene3D" id="3.40.50.2300">
    <property type="match status" value="1"/>
</dbReference>
<dbReference type="CDD" id="cd12915">
    <property type="entry name" value="PDC2_DGC_like"/>
    <property type="match status" value="1"/>
</dbReference>
<gene>
    <name evidence="13" type="ORF">LZ012_14135</name>
</gene>
<dbReference type="Pfam" id="PF00989">
    <property type="entry name" value="PAS"/>
    <property type="match status" value="1"/>
</dbReference>
<comment type="caution">
    <text evidence="13">The sequence shown here is derived from an EMBL/GenBank/DDBJ whole genome shotgun (WGS) entry which is preliminary data.</text>
</comment>
<dbReference type="InterPro" id="IPR036097">
    <property type="entry name" value="HisK_dim/P_sf"/>
</dbReference>
<feature type="domain" description="Histidine kinase" evidence="9">
    <location>
        <begin position="792"/>
        <end position="1009"/>
    </location>
</feature>
<dbReference type="InterPro" id="IPR011006">
    <property type="entry name" value="CheY-like_superfamily"/>
</dbReference>
<evidence type="ECO:0000259" key="10">
    <source>
        <dbReference type="PROSITE" id="PS50110"/>
    </source>
</evidence>
<dbReference type="PROSITE" id="PS50112">
    <property type="entry name" value="PAS"/>
    <property type="match status" value="1"/>
</dbReference>
<keyword evidence="8" id="KW-0812">Transmembrane</keyword>
<dbReference type="InterPro" id="IPR000700">
    <property type="entry name" value="PAS-assoc_C"/>
</dbReference>
<evidence type="ECO:0000256" key="5">
    <source>
        <dbReference type="ARBA" id="ARBA00022777"/>
    </source>
</evidence>
<dbReference type="InterPro" id="IPR003661">
    <property type="entry name" value="HisK_dim/P_dom"/>
</dbReference>
<reference evidence="13" key="1">
    <citation type="submission" date="2022-01" db="EMBL/GenBank/DDBJ databases">
        <authorList>
            <person name="Jo J.-H."/>
            <person name="Im W.-T."/>
        </authorList>
    </citation>
    <scope>NUCLEOTIDE SEQUENCE</scope>
    <source>
        <strain evidence="13">XY25</strain>
    </source>
</reference>
<evidence type="ECO:0000313" key="14">
    <source>
        <dbReference type="Proteomes" id="UP001165384"/>
    </source>
</evidence>
<evidence type="ECO:0000256" key="7">
    <source>
        <dbReference type="SAM" id="Coils"/>
    </source>
</evidence>
<dbReference type="InterPro" id="IPR003594">
    <property type="entry name" value="HATPase_dom"/>
</dbReference>
<evidence type="ECO:0000256" key="6">
    <source>
        <dbReference type="PROSITE-ProRule" id="PRU00169"/>
    </source>
</evidence>
<keyword evidence="14" id="KW-1185">Reference proteome</keyword>
<dbReference type="SMART" id="SM00065">
    <property type="entry name" value="GAF"/>
    <property type="match status" value="1"/>
</dbReference>
<dbReference type="SMART" id="SM00388">
    <property type="entry name" value="HisKA"/>
    <property type="match status" value="1"/>
</dbReference>
<dbReference type="PROSITE" id="PS50109">
    <property type="entry name" value="HIS_KIN"/>
    <property type="match status" value="1"/>
</dbReference>
<dbReference type="SUPFAM" id="SSF47384">
    <property type="entry name" value="Homodimeric domain of signal transducing histidine kinase"/>
    <property type="match status" value="1"/>
</dbReference>
<dbReference type="InterPro" id="IPR001789">
    <property type="entry name" value="Sig_transdc_resp-reg_receiver"/>
</dbReference>
<dbReference type="Pfam" id="PF00072">
    <property type="entry name" value="Response_reg"/>
    <property type="match status" value="1"/>
</dbReference>
<comment type="catalytic activity">
    <reaction evidence="1">
        <text>ATP + protein L-histidine = ADP + protein N-phospho-L-histidine.</text>
        <dbReference type="EC" id="2.7.13.3"/>
    </reaction>
</comment>
<dbReference type="Pfam" id="PF00512">
    <property type="entry name" value="HisKA"/>
    <property type="match status" value="1"/>
</dbReference>
<keyword evidence="5" id="KW-0418">Kinase</keyword>
<dbReference type="InterPro" id="IPR003018">
    <property type="entry name" value="GAF"/>
</dbReference>
<dbReference type="SUPFAM" id="SSF55874">
    <property type="entry name" value="ATPase domain of HSP90 chaperone/DNA topoisomerase II/histidine kinase"/>
    <property type="match status" value="1"/>
</dbReference>
<dbReference type="InterPro" id="IPR000014">
    <property type="entry name" value="PAS"/>
</dbReference>
<protein>
    <recommendedName>
        <fullName evidence="2">histidine kinase</fullName>
        <ecNumber evidence="2">2.7.13.3</ecNumber>
    </recommendedName>
</protein>
<name>A0ABS9K4R7_9RHOO</name>
<feature type="coiled-coil region" evidence="7">
    <location>
        <begin position="609"/>
        <end position="636"/>
    </location>
</feature>
<feature type="domain" description="Response regulatory" evidence="10">
    <location>
        <begin position="1036"/>
        <end position="1153"/>
    </location>
</feature>
<keyword evidence="4" id="KW-0808">Transferase</keyword>
<dbReference type="GO" id="GO:0005524">
    <property type="term" value="F:ATP binding"/>
    <property type="evidence" value="ECO:0007669"/>
    <property type="project" value="UniProtKB-KW"/>
</dbReference>
<proteinExistence type="predicted"/>
<dbReference type="InterPro" id="IPR001610">
    <property type="entry name" value="PAC"/>
</dbReference>
<dbReference type="Proteomes" id="UP001165384">
    <property type="component" value="Unassembled WGS sequence"/>
</dbReference>
<accession>A0ABS9K4R7</accession>
<dbReference type="Gene3D" id="3.30.450.40">
    <property type="match status" value="1"/>
</dbReference>
<evidence type="ECO:0000256" key="4">
    <source>
        <dbReference type="ARBA" id="ARBA00022679"/>
    </source>
</evidence>
<dbReference type="SMART" id="SM00448">
    <property type="entry name" value="REC"/>
    <property type="match status" value="1"/>
</dbReference>
<evidence type="ECO:0000256" key="1">
    <source>
        <dbReference type="ARBA" id="ARBA00000085"/>
    </source>
</evidence>
<feature type="transmembrane region" description="Helical" evidence="8">
    <location>
        <begin position="12"/>
        <end position="30"/>
    </location>
</feature>
<keyword evidence="3 6" id="KW-0597">Phosphoprotein</keyword>
<evidence type="ECO:0000313" key="13">
    <source>
        <dbReference type="EMBL" id="MCG2578130.1"/>
    </source>
</evidence>
<evidence type="ECO:0000259" key="9">
    <source>
        <dbReference type="PROSITE" id="PS50109"/>
    </source>
</evidence>
<dbReference type="InterPro" id="IPR036890">
    <property type="entry name" value="HATPase_C_sf"/>
</dbReference>
<evidence type="ECO:0000256" key="3">
    <source>
        <dbReference type="ARBA" id="ARBA00022553"/>
    </source>
</evidence>
<keyword evidence="8" id="KW-1133">Transmembrane helix</keyword>
<evidence type="ECO:0000259" key="12">
    <source>
        <dbReference type="PROSITE" id="PS50113"/>
    </source>
</evidence>
<dbReference type="Gene3D" id="3.30.565.10">
    <property type="entry name" value="Histidine kinase-like ATPase, C-terminal domain"/>
    <property type="match status" value="1"/>
</dbReference>
<dbReference type="SMART" id="SM00387">
    <property type="entry name" value="HATPase_c"/>
    <property type="match status" value="1"/>
</dbReference>
<keyword evidence="8" id="KW-0472">Membrane</keyword>
<keyword evidence="7" id="KW-0175">Coiled coil</keyword>
<dbReference type="CDD" id="cd17546">
    <property type="entry name" value="REC_hyHK_CKI1_RcsC-like"/>
    <property type="match status" value="1"/>
</dbReference>
<dbReference type="SMART" id="SM00086">
    <property type="entry name" value="PAC"/>
    <property type="match status" value="2"/>
</dbReference>
<dbReference type="EMBL" id="JAKLTN010000002">
    <property type="protein sequence ID" value="MCG2578130.1"/>
    <property type="molecule type" value="Genomic_DNA"/>
</dbReference>
<dbReference type="InterPro" id="IPR035965">
    <property type="entry name" value="PAS-like_dom_sf"/>
</dbReference>
<dbReference type="Pfam" id="PF08448">
    <property type="entry name" value="PAS_4"/>
    <property type="match status" value="1"/>
</dbReference>
<dbReference type="SUPFAM" id="SSF55781">
    <property type="entry name" value="GAF domain-like"/>
    <property type="match status" value="1"/>
</dbReference>
<evidence type="ECO:0000259" key="11">
    <source>
        <dbReference type="PROSITE" id="PS50112"/>
    </source>
</evidence>
<dbReference type="CDD" id="cd16922">
    <property type="entry name" value="HATPase_EvgS-ArcB-TorS-like"/>
    <property type="match status" value="1"/>
</dbReference>
<dbReference type="InterPro" id="IPR029016">
    <property type="entry name" value="GAF-like_dom_sf"/>
</dbReference>
<dbReference type="CDD" id="cd00082">
    <property type="entry name" value="HisKA"/>
    <property type="match status" value="1"/>
</dbReference>
<dbReference type="SUPFAM" id="SSF55785">
    <property type="entry name" value="PYP-like sensor domain (PAS domain)"/>
    <property type="match status" value="2"/>
</dbReference>
<dbReference type="InterPro" id="IPR013656">
    <property type="entry name" value="PAS_4"/>
</dbReference>
<dbReference type="Pfam" id="PF02518">
    <property type="entry name" value="HATPase_c"/>
    <property type="match status" value="1"/>
</dbReference>
<feature type="modified residue" description="4-aspartylphosphate" evidence="6">
    <location>
        <position position="1088"/>
    </location>
</feature>
<dbReference type="PROSITE" id="PS50113">
    <property type="entry name" value="PAC"/>
    <property type="match status" value="1"/>
</dbReference>
<feature type="domain" description="PAS" evidence="11">
    <location>
        <begin position="644"/>
        <end position="688"/>
    </location>
</feature>
<feature type="domain" description="PAC" evidence="12">
    <location>
        <begin position="573"/>
        <end position="625"/>
    </location>
</feature>
<dbReference type="PRINTS" id="PR00344">
    <property type="entry name" value="BCTRLSENSOR"/>
</dbReference>
<dbReference type="InterPro" id="IPR005467">
    <property type="entry name" value="His_kinase_dom"/>
</dbReference>
<keyword evidence="13" id="KW-0067">ATP-binding</keyword>
<dbReference type="Gene3D" id="3.30.450.20">
    <property type="entry name" value="PAS domain"/>
    <property type="match status" value="4"/>
</dbReference>
<dbReference type="Gene3D" id="1.10.287.130">
    <property type="match status" value="1"/>
</dbReference>
<evidence type="ECO:0000256" key="8">
    <source>
        <dbReference type="SAM" id="Phobius"/>
    </source>
</evidence>
<dbReference type="CDD" id="cd00130">
    <property type="entry name" value="PAS"/>
    <property type="match status" value="2"/>
</dbReference>
<organism evidence="13 14">
    <name type="scientific">Dechloromonas hankyongensis</name>
    <dbReference type="NCBI Taxonomy" id="2908002"/>
    <lineage>
        <taxon>Bacteria</taxon>
        <taxon>Pseudomonadati</taxon>
        <taxon>Pseudomonadota</taxon>
        <taxon>Betaproteobacteria</taxon>
        <taxon>Rhodocyclales</taxon>
        <taxon>Azonexaceae</taxon>
        <taxon>Dechloromonas</taxon>
    </lineage>
</organism>
<dbReference type="SMART" id="SM00091">
    <property type="entry name" value="PAS"/>
    <property type="match status" value="2"/>
</dbReference>
<sequence>MTPPRQLRRLLIAGLVCTNLLVVAFCVYFLHQSRLQYELAAERLTQNIANAVDQNIAGSVAKVDLALQAVVDELERRLAERKFDTAALNAFVARQQQRLPEIEGLRVADADGQVIVGKGVAKAASPSWADRDYFVLHREHPEHGLQVTAPLLGRVSGQYIVAFSRRYNHPDGRFAGVVAASIAASHFSKMLAQFDLGPEGSVVLRNAGLQLISRFPDISGQPAGQVGNTVVSAALRQLIDSGRRQATYYTPAASDGKQRVITYRHLDKVPMIVLTGTAKEDYLAGWHGELYLTSAVALGFALLSIVSGGFLSQQLRQGELREQELRRSSEYRQRQHASMRRLNEIAALSHLPLGDQLSQALSVGARLYGLEFGIVSQVSGDTYRIVAQVSPPGTLHDGQEFPYGVTFCNITLDSGKVFAVANMGASPLARHPCYETFKLEAYIGAPVMVDGLRFGTVNFSSPQRYGREFDETDEEFIALLARWVGSALERDRAQQSLAASERQLQTIIETEPECVKVLALDCSVLQMNRAGLAMIEADSLEQVVGSRLTGIIVPADKEAFKQLHARVCSGESGSLTYEIIGLKGRHRWLDTHAVPMRDNGGNITGMLALTRDITERKQAEAELEQHRRHLEELVHKRTTALLETEARASHIIQSSADGLYGIDADGLITFINPAACAMLGYTAEQAIGCPYHALFHHSRPDGTPYPSEECPSHNAIRYGHTVRVDDEVYWHADGHPVPVMYSTHPMVQAGKTIGAVTSFVDMSAQRAAAEARERALLAAESLARVRSEFLANMSHEIRTPLNGVLGFADIGYRNCQDSEKARTAFAKIRASGKRLLGVINDVLDFSKIEAGKLSIEQTEVHLREVVDHAVELVHDRADSKHLELRVELAPDLPERCLSDPLRMGQVLLNLLSNAIKFTERGGVTLALSCTAGQLHFRVADSGIGMTEAQLGDLFNPFQQADASASRKFGGTGLGLAISKRIVELMHGTITVSSQPGIGTTVDLSLPYHPWPGAYPHYPAEPTTAGAPIHRPLSGISILVAEDEEINRMILEANLSEDGARVVMVGNGREAVERVIRDGPDAYDLVLMDIQMPEMDGYEATRQIKALAPRLPIIAQTAHAFSEERDKCLAAGMVGHLAKPIDAEALVQLVRQHIPASSVT</sequence>
<evidence type="ECO:0000256" key="2">
    <source>
        <dbReference type="ARBA" id="ARBA00012438"/>
    </source>
</evidence>
<dbReference type="CDD" id="cd12914">
    <property type="entry name" value="PDC1_DGC_like"/>
    <property type="match status" value="1"/>
</dbReference>
<dbReference type="SUPFAM" id="SSF52172">
    <property type="entry name" value="CheY-like"/>
    <property type="match status" value="1"/>
</dbReference>
<dbReference type="PANTHER" id="PTHR43047:SF72">
    <property type="entry name" value="OSMOSENSING HISTIDINE PROTEIN KINASE SLN1"/>
    <property type="match status" value="1"/>
</dbReference>
<dbReference type="EC" id="2.7.13.3" evidence="2"/>
<dbReference type="InterPro" id="IPR004358">
    <property type="entry name" value="Sig_transdc_His_kin-like_C"/>
</dbReference>
<keyword evidence="13" id="KW-0547">Nucleotide-binding</keyword>